<dbReference type="EMBL" id="JAAAMG010000006">
    <property type="protein sequence ID" value="NDW04627.1"/>
    <property type="molecule type" value="Genomic_DNA"/>
</dbReference>
<keyword evidence="4" id="KW-0274">FAD</keyword>
<dbReference type="InterPro" id="IPR016169">
    <property type="entry name" value="FAD-bd_PCMH_sub2"/>
</dbReference>
<evidence type="ECO:0000256" key="2">
    <source>
        <dbReference type="ARBA" id="ARBA00008000"/>
    </source>
</evidence>
<dbReference type="PANTHER" id="PTHR43716:SF2">
    <property type="entry name" value="BLL6224 PROTEIN"/>
    <property type="match status" value="1"/>
</dbReference>
<dbReference type="InterPro" id="IPR016166">
    <property type="entry name" value="FAD-bd_PCMH"/>
</dbReference>
<dbReference type="Gene3D" id="3.30.465.10">
    <property type="match status" value="1"/>
</dbReference>
<comment type="similarity">
    <text evidence="2">Belongs to the FAD-binding oxidoreductase/transferase type 4 family.</text>
</comment>
<evidence type="ECO:0000313" key="6">
    <source>
        <dbReference type="EMBL" id="NDW04627.1"/>
    </source>
</evidence>
<comment type="cofactor">
    <cofactor evidence="1">
        <name>FAD</name>
        <dbReference type="ChEBI" id="CHEBI:57692"/>
    </cofactor>
</comment>
<dbReference type="InterPro" id="IPR036318">
    <property type="entry name" value="FAD-bd_PCMH-like_sf"/>
</dbReference>
<accession>A0A6N9SZZ3</accession>
<dbReference type="Gene3D" id="3.30.70.2190">
    <property type="match status" value="1"/>
</dbReference>
<dbReference type="Pfam" id="PF02913">
    <property type="entry name" value="FAD-oxidase_C"/>
    <property type="match status" value="1"/>
</dbReference>
<proteinExistence type="inferred from homology"/>
<dbReference type="PROSITE" id="PS51387">
    <property type="entry name" value="FAD_PCMH"/>
    <property type="match status" value="1"/>
</dbReference>
<dbReference type="InterPro" id="IPR051264">
    <property type="entry name" value="FAD-oxidored/transferase_4"/>
</dbReference>
<sequence>MTTAGIALPEDPQDAPLSGELLQRFAAIVGDGNALTAPDDMAPYLAEPRDLFHGKAAAVLRPKTVEEVAAIVRLANETKTPLVPQGGNTGHVGGQSPRSPRQIVLSLARLDQIRDVDPIGRTISVDAGVVLQRVQEAAEAAGLLFPLSLGSEGSCQVGGNLASNAGGTGVLAYGNARDLCLGVEAVLASGEIFHGLRRLKKDNRGYDIRNLLVGSEGTLGIITGAVLKLYPRPAGREVAFVGAASPDDALKLLRIAERHAGGGLTGFEFMPRLGLDFVLRHIEGARDPMAEPHAWYVLVEVSSSRSGEDARDTMEALLADGFEASLVEDAAIAKSLSEAKAFWHMRESMSWAQKPEGGSIKHDVAVPVARVPDFLTAADAAVLKAIPGARICAFGHLGDGNVHYNISQPVGADKEDFLSHWREINGLVHAIVADMEGTFSAEHGIGLLKRDELSQTKSATEMDLMRAIKRIFDPNNILNPAKVVQI</sequence>
<dbReference type="Gene3D" id="3.30.43.10">
    <property type="entry name" value="Uridine Diphospho-n-acetylenolpyruvylglucosamine Reductase, domain 2"/>
    <property type="match status" value="1"/>
</dbReference>
<keyword evidence="7" id="KW-1185">Reference proteome</keyword>
<dbReference type="SUPFAM" id="SSF55103">
    <property type="entry name" value="FAD-linked oxidases, C-terminal domain"/>
    <property type="match status" value="1"/>
</dbReference>
<evidence type="ECO:0000256" key="3">
    <source>
        <dbReference type="ARBA" id="ARBA00022630"/>
    </source>
</evidence>
<dbReference type="PANTHER" id="PTHR43716">
    <property type="entry name" value="D-2-HYDROXYGLUTARATE DEHYDROGENASE, MITOCHONDRIAL"/>
    <property type="match status" value="1"/>
</dbReference>
<evidence type="ECO:0000259" key="5">
    <source>
        <dbReference type="PROSITE" id="PS51387"/>
    </source>
</evidence>
<dbReference type="InterPro" id="IPR016171">
    <property type="entry name" value="Vanillyl_alc_oxidase_C-sub2"/>
</dbReference>
<evidence type="ECO:0000313" key="7">
    <source>
        <dbReference type="Proteomes" id="UP000469011"/>
    </source>
</evidence>
<dbReference type="SUPFAM" id="SSF56176">
    <property type="entry name" value="FAD-binding/transporter-associated domain-like"/>
    <property type="match status" value="1"/>
</dbReference>
<dbReference type="Gene3D" id="1.10.45.10">
    <property type="entry name" value="Vanillyl-alcohol Oxidase, Chain A, domain 4"/>
    <property type="match status" value="1"/>
</dbReference>
<dbReference type="AlphaFoldDB" id="A0A6N9SZZ3"/>
<dbReference type="InterPro" id="IPR016164">
    <property type="entry name" value="FAD-linked_Oxase-like_C"/>
</dbReference>
<dbReference type="GO" id="GO:0071949">
    <property type="term" value="F:FAD binding"/>
    <property type="evidence" value="ECO:0007669"/>
    <property type="project" value="InterPro"/>
</dbReference>
<name>A0A6N9SZZ3_9HYPH</name>
<evidence type="ECO:0000256" key="4">
    <source>
        <dbReference type="ARBA" id="ARBA00022827"/>
    </source>
</evidence>
<evidence type="ECO:0000256" key="1">
    <source>
        <dbReference type="ARBA" id="ARBA00001974"/>
    </source>
</evidence>
<keyword evidence="3" id="KW-0285">Flavoprotein</keyword>
<protein>
    <submittedName>
        <fullName evidence="6">FAD-binding protein</fullName>
    </submittedName>
</protein>
<feature type="domain" description="FAD-binding PCMH-type" evidence="5">
    <location>
        <begin position="52"/>
        <end position="232"/>
    </location>
</feature>
<dbReference type="Pfam" id="PF01565">
    <property type="entry name" value="FAD_binding_4"/>
    <property type="match status" value="1"/>
</dbReference>
<dbReference type="GO" id="GO:0003824">
    <property type="term" value="F:catalytic activity"/>
    <property type="evidence" value="ECO:0007669"/>
    <property type="project" value="InterPro"/>
</dbReference>
<reference evidence="6 7" key="1">
    <citation type="submission" date="2020-01" db="EMBL/GenBank/DDBJ databases">
        <title>Jiella pacifica sp. nov.</title>
        <authorList>
            <person name="Xue Z."/>
            <person name="Zhu S."/>
            <person name="Chen J."/>
            <person name="Yang J."/>
        </authorList>
    </citation>
    <scope>NUCLEOTIDE SEQUENCE [LARGE SCALE GENOMIC DNA]</scope>
    <source>
        <strain evidence="6 7">40Bstr34</strain>
    </source>
</reference>
<comment type="caution">
    <text evidence="6">The sequence shown here is derived from an EMBL/GenBank/DDBJ whole genome shotgun (WGS) entry which is preliminary data.</text>
</comment>
<dbReference type="Gene3D" id="3.30.70.2740">
    <property type="match status" value="1"/>
</dbReference>
<dbReference type="RefSeq" id="WP_163462883.1">
    <property type="nucleotide sequence ID" value="NZ_JAAAMG010000006.1"/>
</dbReference>
<organism evidence="6 7">
    <name type="scientific">Jiella pacifica</name>
    <dbReference type="NCBI Taxonomy" id="2696469"/>
    <lineage>
        <taxon>Bacteria</taxon>
        <taxon>Pseudomonadati</taxon>
        <taxon>Pseudomonadota</taxon>
        <taxon>Alphaproteobacteria</taxon>
        <taxon>Hyphomicrobiales</taxon>
        <taxon>Aurantimonadaceae</taxon>
        <taxon>Jiella</taxon>
    </lineage>
</organism>
<dbReference type="GO" id="GO:0022904">
    <property type="term" value="P:respiratory electron transport chain"/>
    <property type="evidence" value="ECO:0007669"/>
    <property type="project" value="TreeGrafter"/>
</dbReference>
<dbReference type="Proteomes" id="UP000469011">
    <property type="component" value="Unassembled WGS sequence"/>
</dbReference>
<dbReference type="FunFam" id="1.10.45.10:FF:000001">
    <property type="entry name" value="D-lactate dehydrogenase mitochondrial"/>
    <property type="match status" value="1"/>
</dbReference>
<dbReference type="InterPro" id="IPR004113">
    <property type="entry name" value="FAD-bd_oxidored_4_C"/>
</dbReference>
<gene>
    <name evidence="6" type="ORF">GTK09_09320</name>
</gene>
<dbReference type="InterPro" id="IPR016167">
    <property type="entry name" value="FAD-bd_PCMH_sub1"/>
</dbReference>
<dbReference type="InterPro" id="IPR006094">
    <property type="entry name" value="Oxid_FAD_bind_N"/>
</dbReference>